<evidence type="ECO:0008006" key="5">
    <source>
        <dbReference type="Google" id="ProtNLM"/>
    </source>
</evidence>
<comment type="caution">
    <text evidence="3">The sequence shown here is derived from an EMBL/GenBank/DDBJ whole genome shotgun (WGS) entry which is preliminary data.</text>
</comment>
<dbReference type="EMBL" id="MVHF01000019">
    <property type="protein sequence ID" value="ORA33731.1"/>
    <property type="molecule type" value="Genomic_DNA"/>
</dbReference>
<keyword evidence="1" id="KW-0812">Transmembrane</keyword>
<feature type="signal peptide" evidence="2">
    <location>
        <begin position="1"/>
        <end position="22"/>
    </location>
</feature>
<feature type="chain" id="PRO_5013321109" description="Cellulose synthase" evidence="2">
    <location>
        <begin position="23"/>
        <end position="637"/>
    </location>
</feature>
<evidence type="ECO:0000256" key="2">
    <source>
        <dbReference type="SAM" id="SignalP"/>
    </source>
</evidence>
<evidence type="ECO:0000256" key="1">
    <source>
        <dbReference type="SAM" id="Phobius"/>
    </source>
</evidence>
<reference evidence="3 4" key="1">
    <citation type="submission" date="2017-02" db="EMBL/GenBank/DDBJ databases">
        <title>The new phylogeny of genus Mycobacterium.</title>
        <authorList>
            <person name="Tortoli E."/>
            <person name="Trovato A."/>
            <person name="Cirillo D.M."/>
        </authorList>
    </citation>
    <scope>NUCLEOTIDE SEQUENCE [LARGE SCALE GENOMIC DNA]</scope>
    <source>
        <strain evidence="3 4">RW6</strain>
    </source>
</reference>
<gene>
    <name evidence="3" type="ORF">BST13_19290</name>
</gene>
<keyword evidence="4" id="KW-1185">Reference proteome</keyword>
<proteinExistence type="predicted"/>
<sequence>MLPLFAAVIVVAGTVLPGVATAAPEDGLSLANSPTLSLRTLGSDPDIALYGVEGVQTVTVPVQPGLTAAELVATAVLPVNARGGTLEVTQEDRTLARVPLPPDQGPISIPLAGARVVDNAVSVLLRSYLTLPDGYCVYDATNPLRLVDASIRYTGQELPPATIADFLPPVLQKLTVFVPSNPSKAESDAALRLVTATVARYGPQRTAVDLVPTDGGAVPPPGPLERQIVVREGQAPGLSLEGPNAVPALVVSGPAGELSNQARLLSSDISKLAVRSKAVAGPLSTTPQLPGDMTTIRRLGQPGVNATALVNPRVTVPLDQTRLGRSVHGVRVHLQGSYTPLPSTVAGQVVVSIGGQTIDRWATETDGRIDRWIDVPDRLLQRYTNVDIAIDAAGNTGRCGEFQPITLTIDGETPVESKLAKPPVPGGFQALPQALMPRLEVGIDDGFVNLRRAALLLIGLQRLSARPFDTAVVSRQDAITSSNPAVVVSPDRWDTASIALPVSVDSHDMITVENVDGSGTSSTLTLDPKIGFGSLQTLYSGGRTLLVATSTNTPDELDRLLGWLNADTARWSGLTGNALIAVADRDPIQVNTATAQPDSVAATADRKALYLGIGAVVVVLAALGAGAIAWRSRRSRG</sequence>
<evidence type="ECO:0000313" key="3">
    <source>
        <dbReference type="EMBL" id="ORA33731.1"/>
    </source>
</evidence>
<feature type="transmembrane region" description="Helical" evidence="1">
    <location>
        <begin position="608"/>
        <end position="630"/>
    </location>
</feature>
<keyword evidence="2" id="KW-0732">Signal</keyword>
<dbReference type="STRING" id="1927124.BST13_19290"/>
<name>A0A1X0AUH2_9MYCO</name>
<accession>A0A1X0AUH2</accession>
<dbReference type="AlphaFoldDB" id="A0A1X0AUH2"/>
<organism evidence="3 4">
    <name type="scientific">Mycobacterium aquaticum</name>
    <dbReference type="NCBI Taxonomy" id="1927124"/>
    <lineage>
        <taxon>Bacteria</taxon>
        <taxon>Bacillati</taxon>
        <taxon>Actinomycetota</taxon>
        <taxon>Actinomycetes</taxon>
        <taxon>Mycobacteriales</taxon>
        <taxon>Mycobacteriaceae</taxon>
        <taxon>Mycobacterium</taxon>
    </lineage>
</organism>
<keyword evidence="1" id="KW-1133">Transmembrane helix</keyword>
<dbReference type="OrthoDB" id="4588955at2"/>
<evidence type="ECO:0000313" key="4">
    <source>
        <dbReference type="Proteomes" id="UP000192448"/>
    </source>
</evidence>
<keyword evidence="1" id="KW-0472">Membrane</keyword>
<dbReference type="Proteomes" id="UP000192448">
    <property type="component" value="Unassembled WGS sequence"/>
</dbReference>
<protein>
    <recommendedName>
        <fullName evidence="5">Cellulose synthase</fullName>
    </recommendedName>
</protein>